<keyword evidence="2" id="KW-1185">Reference proteome</keyword>
<reference evidence="1 2" key="1">
    <citation type="submission" date="2020-01" db="EMBL/GenBank/DDBJ databases">
        <title>Natronorubrum sp. JWXQ-INN 674 isolated from Inner Mongolia Autonomous Region of China.</title>
        <authorList>
            <person name="Xue Q."/>
        </authorList>
    </citation>
    <scope>NUCLEOTIDE SEQUENCE [LARGE SCALE GENOMIC DNA]</scope>
    <source>
        <strain evidence="1 2">JWXQ-INN-674</strain>
    </source>
</reference>
<dbReference type="RefSeq" id="WP_160062277.1">
    <property type="nucleotide sequence ID" value="NZ_WUYX01000009.1"/>
</dbReference>
<name>A0A6B0VHX9_9EURY</name>
<dbReference type="AlphaFoldDB" id="A0A6B0VHX9"/>
<dbReference type="EMBL" id="WUYX01000009">
    <property type="protein sequence ID" value="MXV60883.1"/>
    <property type="molecule type" value="Genomic_DNA"/>
</dbReference>
<dbReference type="Proteomes" id="UP000434101">
    <property type="component" value="Unassembled WGS sequence"/>
</dbReference>
<protein>
    <submittedName>
        <fullName evidence="1">Uncharacterized protein</fullName>
    </submittedName>
</protein>
<comment type="caution">
    <text evidence="1">The sequence shown here is derived from an EMBL/GenBank/DDBJ whole genome shotgun (WGS) entry which is preliminary data.</text>
</comment>
<accession>A0A6B0VHX9</accession>
<proteinExistence type="predicted"/>
<evidence type="ECO:0000313" key="2">
    <source>
        <dbReference type="Proteomes" id="UP000434101"/>
    </source>
</evidence>
<evidence type="ECO:0000313" key="1">
    <source>
        <dbReference type="EMBL" id="MXV60883.1"/>
    </source>
</evidence>
<organism evidence="1 2">
    <name type="scientific">Natronorubrum halalkaliphilum</name>
    <dbReference type="NCBI Taxonomy" id="2691917"/>
    <lineage>
        <taxon>Archaea</taxon>
        <taxon>Methanobacteriati</taxon>
        <taxon>Methanobacteriota</taxon>
        <taxon>Stenosarchaea group</taxon>
        <taxon>Halobacteria</taxon>
        <taxon>Halobacteriales</taxon>
        <taxon>Natrialbaceae</taxon>
        <taxon>Natronorubrum</taxon>
    </lineage>
</organism>
<sequence length="187" mass="20110">MRVGVLCLLVRRVVFHFVRIRRPVFLLVCVRRSVRPLARRSADHRQEYRVGVATLVPNLGPEIELIGPEQLLSAVVALVAVVDESVEDRVQVAVQPRGHGDFDAGNAPPIAVSVHVRRGDDRRIVADLSGVDVVPGLRDRELNRFGIVGDLPIPVVLRIGGSVLVSLIRSALPAAAGAAGRPQSLAG</sequence>
<gene>
    <name evidence="1" type="ORF">GS429_02100</name>
</gene>